<dbReference type="EMBL" id="WNVM01000263">
    <property type="protein sequence ID" value="MDZ5010322.1"/>
    <property type="molecule type" value="Genomic_DNA"/>
</dbReference>
<dbReference type="EMBL" id="WNVC01000129">
    <property type="protein sequence ID" value="MDZ5000223.1"/>
    <property type="molecule type" value="Genomic_DNA"/>
</dbReference>
<dbReference type="PIRSF" id="PIRSF002070">
    <property type="entry name" value="SSB"/>
    <property type="match status" value="1"/>
</dbReference>
<dbReference type="PANTHER" id="PTHR10302:SF27">
    <property type="entry name" value="SINGLE-STRANDED DNA-BINDING PROTEIN"/>
    <property type="match status" value="1"/>
</dbReference>
<evidence type="ECO:0000313" key="5">
    <source>
        <dbReference type="EMBL" id="MDZ5000223.1"/>
    </source>
</evidence>
<protein>
    <recommendedName>
        <fullName evidence="2 3">Single-stranded DNA-binding protein</fullName>
        <shortName evidence="2">SSB</shortName>
    </recommendedName>
</protein>
<organism evidence="5 7">
    <name type="scientific">Clostridium perfringens</name>
    <dbReference type="NCBI Taxonomy" id="1502"/>
    <lineage>
        <taxon>Bacteria</taxon>
        <taxon>Bacillati</taxon>
        <taxon>Bacillota</taxon>
        <taxon>Clostridia</taxon>
        <taxon>Eubacteriales</taxon>
        <taxon>Clostridiaceae</taxon>
        <taxon>Clostridium</taxon>
    </lineage>
</organism>
<dbReference type="RefSeq" id="WP_322382190.1">
    <property type="nucleotide sequence ID" value="NZ_WNVC01000129.1"/>
</dbReference>
<dbReference type="GO" id="GO:0003697">
    <property type="term" value="F:single-stranded DNA binding"/>
    <property type="evidence" value="ECO:0007669"/>
    <property type="project" value="UniProtKB-UniRule"/>
</dbReference>
<comment type="subunit">
    <text evidence="2">Homotetramer.</text>
</comment>
<comment type="caution">
    <text evidence="2">Lacks conserved residue(s) required for the propagation of feature annotation.</text>
</comment>
<dbReference type="Proteomes" id="UP001291306">
    <property type="component" value="Unassembled WGS sequence"/>
</dbReference>
<dbReference type="Gene3D" id="2.40.50.140">
    <property type="entry name" value="Nucleic acid-binding proteins"/>
    <property type="match status" value="1"/>
</dbReference>
<feature type="compositionally biased region" description="Acidic residues" evidence="4">
    <location>
        <begin position="140"/>
        <end position="154"/>
    </location>
</feature>
<evidence type="ECO:0000313" key="6">
    <source>
        <dbReference type="EMBL" id="MDZ5010322.1"/>
    </source>
</evidence>
<dbReference type="GO" id="GO:0006260">
    <property type="term" value="P:DNA replication"/>
    <property type="evidence" value="ECO:0007669"/>
    <property type="project" value="InterPro"/>
</dbReference>
<sequence>MNKVILIGRLTKDPELNFAAGSGTAVTRFSLAVTRPFKKDETDFINCIAFGKTGETIAQYLTKGRQLAVTGSIRTGSYDAKDGTKRYTTDVVVDSFEFIGSSNNGGAGRDQGSFNNNGYGSSNTGSDYSNPSGNFGGMNFEEDMTPVDDGDMPF</sequence>
<accession>A0AAW9II91</accession>
<dbReference type="GO" id="GO:0009295">
    <property type="term" value="C:nucleoid"/>
    <property type="evidence" value="ECO:0007669"/>
    <property type="project" value="TreeGrafter"/>
</dbReference>
<proteinExistence type="inferred from homology"/>
<dbReference type="PROSITE" id="PS50935">
    <property type="entry name" value="SSB"/>
    <property type="match status" value="1"/>
</dbReference>
<dbReference type="HAMAP" id="MF_00984">
    <property type="entry name" value="SSB"/>
    <property type="match status" value="1"/>
</dbReference>
<name>A0AAW9II91_CLOPF</name>
<evidence type="ECO:0000256" key="2">
    <source>
        <dbReference type="HAMAP-Rule" id="MF_00984"/>
    </source>
</evidence>
<dbReference type="Proteomes" id="UP001292368">
    <property type="component" value="Unassembled WGS sequence"/>
</dbReference>
<dbReference type="AlphaFoldDB" id="A0AAW9II91"/>
<dbReference type="NCBIfam" id="TIGR00621">
    <property type="entry name" value="ssb"/>
    <property type="match status" value="1"/>
</dbReference>
<comment type="caution">
    <text evidence="5">The sequence shown here is derived from an EMBL/GenBank/DDBJ whole genome shotgun (WGS) entry which is preliminary data.</text>
</comment>
<feature type="compositionally biased region" description="Low complexity" evidence="4">
    <location>
        <begin position="112"/>
        <end position="130"/>
    </location>
</feature>
<dbReference type="PANTHER" id="PTHR10302">
    <property type="entry name" value="SINGLE-STRANDED DNA-BINDING PROTEIN"/>
    <property type="match status" value="1"/>
</dbReference>
<evidence type="ECO:0000256" key="4">
    <source>
        <dbReference type="SAM" id="MobiDB-lite"/>
    </source>
</evidence>
<evidence type="ECO:0000256" key="3">
    <source>
        <dbReference type="PIRNR" id="PIRNR002070"/>
    </source>
</evidence>
<dbReference type="Pfam" id="PF00436">
    <property type="entry name" value="SSB"/>
    <property type="match status" value="1"/>
</dbReference>
<keyword evidence="1 2" id="KW-0238">DNA-binding</keyword>
<dbReference type="InterPro" id="IPR000424">
    <property type="entry name" value="Primosome_PriB/ssb"/>
</dbReference>
<evidence type="ECO:0000256" key="1">
    <source>
        <dbReference type="ARBA" id="ARBA00023125"/>
    </source>
</evidence>
<dbReference type="CDD" id="cd04496">
    <property type="entry name" value="SSB_OBF"/>
    <property type="match status" value="1"/>
</dbReference>
<dbReference type="SUPFAM" id="SSF50249">
    <property type="entry name" value="Nucleic acid-binding proteins"/>
    <property type="match status" value="1"/>
</dbReference>
<gene>
    <name evidence="5" type="primary">ssb</name>
    <name evidence="6" type="ORF">GNF77_15735</name>
    <name evidence="5" type="ORF">GNF79_14275</name>
</gene>
<dbReference type="InterPro" id="IPR012340">
    <property type="entry name" value="NA-bd_OB-fold"/>
</dbReference>
<feature type="region of interest" description="Disordered" evidence="4">
    <location>
        <begin position="104"/>
        <end position="154"/>
    </location>
</feature>
<dbReference type="InterPro" id="IPR011344">
    <property type="entry name" value="ssDNA-bd"/>
</dbReference>
<reference evidence="5" key="1">
    <citation type="submission" date="2019-11" db="EMBL/GenBank/DDBJ databases">
        <title>Characterization of Clostridium perfringens isolates from swine manure treated agricultural soils.</title>
        <authorList>
            <person name="Wushke S.T."/>
        </authorList>
    </citation>
    <scope>NUCLEOTIDE SEQUENCE</scope>
    <source>
        <strain evidence="6">V2</strain>
        <strain evidence="5">X26</strain>
    </source>
</reference>
<evidence type="ECO:0000313" key="7">
    <source>
        <dbReference type="Proteomes" id="UP001291306"/>
    </source>
</evidence>